<protein>
    <submittedName>
        <fullName evidence="1">Uncharacterized protein</fullName>
    </submittedName>
</protein>
<reference evidence="1" key="1">
    <citation type="submission" date="2022-10" db="EMBL/GenBank/DDBJ databases">
        <title>Genome Sequence of Xylaria curta.</title>
        <authorList>
            <person name="Buettner E."/>
        </authorList>
    </citation>
    <scope>NUCLEOTIDE SEQUENCE</scope>
    <source>
        <strain evidence="1">Babe10</strain>
    </source>
</reference>
<keyword evidence="2" id="KW-1185">Reference proteome</keyword>
<gene>
    <name evidence="1" type="ORF">NUW58_g1243</name>
</gene>
<organism evidence="1 2">
    <name type="scientific">Xylaria curta</name>
    <dbReference type="NCBI Taxonomy" id="42375"/>
    <lineage>
        <taxon>Eukaryota</taxon>
        <taxon>Fungi</taxon>
        <taxon>Dikarya</taxon>
        <taxon>Ascomycota</taxon>
        <taxon>Pezizomycotina</taxon>
        <taxon>Sordariomycetes</taxon>
        <taxon>Xylariomycetidae</taxon>
        <taxon>Xylariales</taxon>
        <taxon>Xylariaceae</taxon>
        <taxon>Xylaria</taxon>
    </lineage>
</organism>
<evidence type="ECO:0000313" key="2">
    <source>
        <dbReference type="Proteomes" id="UP001143856"/>
    </source>
</evidence>
<sequence>MEPQTGLEYDTRSKIKSICREIQAIYDAGTPVFTKDNIRKVGEELEHFKNGERNNGAKIMLKGINGVDYELFVNPPISERTENEHVGGATWTIVYSSVKSLTSGQWMENSDFQKAYLPMWICAPIRRIGEGLEFTTPPTPPEEDFNMYQAIEQQWKTSQHFEQAQEALDSVEIPFTVTKVIGLGLGPLVLKSRVFERCVFQHALVSVLRQKFSISLNPFVQDPAYTQRDRDILCSTGLTVLEDPQALLELDESSILLTISPGLPVKDIVADTCRPGIIIWNKEAPNTGSLR</sequence>
<comment type="caution">
    <text evidence="1">The sequence shown here is derived from an EMBL/GenBank/DDBJ whole genome shotgun (WGS) entry which is preliminary data.</text>
</comment>
<proteinExistence type="predicted"/>
<evidence type="ECO:0000313" key="1">
    <source>
        <dbReference type="EMBL" id="KAJ2995529.1"/>
    </source>
</evidence>
<dbReference type="Proteomes" id="UP001143856">
    <property type="component" value="Unassembled WGS sequence"/>
</dbReference>
<dbReference type="EMBL" id="JAPDGR010000130">
    <property type="protein sequence ID" value="KAJ2995529.1"/>
    <property type="molecule type" value="Genomic_DNA"/>
</dbReference>
<name>A0ACC1PMA4_9PEZI</name>
<accession>A0ACC1PMA4</accession>